<dbReference type="PRINTS" id="PR00039">
    <property type="entry name" value="HTHLYSR"/>
</dbReference>
<dbReference type="InterPro" id="IPR000847">
    <property type="entry name" value="LysR_HTH_N"/>
</dbReference>
<dbReference type="InterPro" id="IPR036390">
    <property type="entry name" value="WH_DNA-bd_sf"/>
</dbReference>
<evidence type="ECO:0000256" key="1">
    <source>
        <dbReference type="ARBA" id="ARBA00009437"/>
    </source>
</evidence>
<keyword evidence="4" id="KW-0804">Transcription</keyword>
<keyword evidence="7" id="KW-1185">Reference proteome</keyword>
<dbReference type="PANTHER" id="PTHR30118:SF15">
    <property type="entry name" value="TRANSCRIPTIONAL REGULATORY PROTEIN"/>
    <property type="match status" value="1"/>
</dbReference>
<dbReference type="Proteomes" id="UP000501602">
    <property type="component" value="Chromosome"/>
</dbReference>
<evidence type="ECO:0000256" key="4">
    <source>
        <dbReference type="ARBA" id="ARBA00023163"/>
    </source>
</evidence>
<evidence type="ECO:0000256" key="2">
    <source>
        <dbReference type="ARBA" id="ARBA00023015"/>
    </source>
</evidence>
<keyword evidence="2" id="KW-0805">Transcription regulation</keyword>
<dbReference type="SUPFAM" id="SSF53850">
    <property type="entry name" value="Periplasmic binding protein-like II"/>
    <property type="match status" value="1"/>
</dbReference>
<dbReference type="PANTHER" id="PTHR30118">
    <property type="entry name" value="HTH-TYPE TRANSCRIPTIONAL REGULATOR LEUO-RELATED"/>
    <property type="match status" value="1"/>
</dbReference>
<dbReference type="Pfam" id="PF00126">
    <property type="entry name" value="HTH_1"/>
    <property type="match status" value="1"/>
</dbReference>
<dbReference type="GO" id="GO:0003700">
    <property type="term" value="F:DNA-binding transcription factor activity"/>
    <property type="evidence" value="ECO:0007669"/>
    <property type="project" value="InterPro"/>
</dbReference>
<dbReference type="Gene3D" id="3.40.190.10">
    <property type="entry name" value="Periplasmic binding protein-like II"/>
    <property type="match status" value="2"/>
</dbReference>
<evidence type="ECO:0000259" key="5">
    <source>
        <dbReference type="PROSITE" id="PS50931"/>
    </source>
</evidence>
<dbReference type="SUPFAM" id="SSF46785">
    <property type="entry name" value="Winged helix' DNA-binding domain"/>
    <property type="match status" value="1"/>
</dbReference>
<feature type="domain" description="HTH lysR-type" evidence="5">
    <location>
        <begin position="8"/>
        <end position="65"/>
    </location>
</feature>
<sequence length="307" mass="34851">MDRLPEQLDFNLLKVFEAIYTEQSISRAGEVLHVTPSAVSHALKRLRERMGEPLFERRGQQMVPTPSCQRMAPQLLATLAQLRQLLQSWGKFEPVSAEQHFQLGISEALESLLLPQVCDVLQQHAPHCRLTSRRFSRDQMERLLVHRQLDLIIDIQALTPSGIAHHPLMDDQLVVASNDQLEQLNLKQYQQAKHIEVSSRPSGRVLEEYALDKRGLSRQVAVRCQSYQSALALAAQSELLVTLPSSIALAHNCDDMQIWPLPFTTSHISIHLYWHQSRENDPALQWLIGQLNQVFAVETAQATDVSL</sequence>
<dbReference type="RefSeq" id="WP_168662962.1">
    <property type="nucleotide sequence ID" value="NZ_CP051180.1"/>
</dbReference>
<dbReference type="Gene3D" id="1.10.10.10">
    <property type="entry name" value="Winged helix-like DNA-binding domain superfamily/Winged helix DNA-binding domain"/>
    <property type="match status" value="1"/>
</dbReference>
<gene>
    <name evidence="6" type="ORF">HER31_18555</name>
</gene>
<dbReference type="InterPro" id="IPR005119">
    <property type="entry name" value="LysR_subst-bd"/>
</dbReference>
<proteinExistence type="inferred from homology"/>
<evidence type="ECO:0000256" key="3">
    <source>
        <dbReference type="ARBA" id="ARBA00023125"/>
    </source>
</evidence>
<protein>
    <submittedName>
        <fullName evidence="6">LysR family transcriptional regulator</fullName>
    </submittedName>
</protein>
<dbReference type="EMBL" id="CP051180">
    <property type="protein sequence ID" value="QIZ78724.1"/>
    <property type="molecule type" value="Genomic_DNA"/>
</dbReference>
<name>A0A6H1UI59_9GAMM</name>
<reference evidence="6 7" key="1">
    <citation type="submission" date="2020-04" db="EMBL/GenBank/DDBJ databases">
        <title>Ferrimonas sp. S7 isolated from sea water.</title>
        <authorList>
            <person name="Bae S.S."/>
            <person name="Baek K."/>
        </authorList>
    </citation>
    <scope>NUCLEOTIDE SEQUENCE [LARGE SCALE GENOMIC DNA]</scope>
    <source>
        <strain evidence="6 7">S7</strain>
    </source>
</reference>
<evidence type="ECO:0000313" key="6">
    <source>
        <dbReference type="EMBL" id="QIZ78724.1"/>
    </source>
</evidence>
<keyword evidence="3" id="KW-0238">DNA-binding</keyword>
<dbReference type="KEGG" id="fes:HER31_18555"/>
<dbReference type="Pfam" id="PF03466">
    <property type="entry name" value="LysR_substrate"/>
    <property type="match status" value="1"/>
</dbReference>
<evidence type="ECO:0000313" key="7">
    <source>
        <dbReference type="Proteomes" id="UP000501602"/>
    </source>
</evidence>
<comment type="similarity">
    <text evidence="1">Belongs to the LysR transcriptional regulatory family.</text>
</comment>
<dbReference type="InterPro" id="IPR050389">
    <property type="entry name" value="LysR-type_TF"/>
</dbReference>
<accession>A0A6H1UI59</accession>
<dbReference type="CDD" id="cd08417">
    <property type="entry name" value="PBP2_Nitroaromatics_like"/>
    <property type="match status" value="1"/>
</dbReference>
<dbReference type="PROSITE" id="PS50931">
    <property type="entry name" value="HTH_LYSR"/>
    <property type="match status" value="1"/>
</dbReference>
<dbReference type="InterPro" id="IPR037402">
    <property type="entry name" value="YidZ_PBP2"/>
</dbReference>
<dbReference type="GO" id="GO:0003677">
    <property type="term" value="F:DNA binding"/>
    <property type="evidence" value="ECO:0007669"/>
    <property type="project" value="UniProtKB-KW"/>
</dbReference>
<dbReference type="InterPro" id="IPR036388">
    <property type="entry name" value="WH-like_DNA-bd_sf"/>
</dbReference>
<dbReference type="AlphaFoldDB" id="A0A6H1UI59"/>
<organism evidence="6 7">
    <name type="scientific">Ferrimonas lipolytica</name>
    <dbReference type="NCBI Taxonomy" id="2724191"/>
    <lineage>
        <taxon>Bacteria</taxon>
        <taxon>Pseudomonadati</taxon>
        <taxon>Pseudomonadota</taxon>
        <taxon>Gammaproteobacteria</taxon>
        <taxon>Alteromonadales</taxon>
        <taxon>Ferrimonadaceae</taxon>
        <taxon>Ferrimonas</taxon>
    </lineage>
</organism>